<organism evidence="2 3">
    <name type="scientific">Anisodus acutangulus</name>
    <dbReference type="NCBI Taxonomy" id="402998"/>
    <lineage>
        <taxon>Eukaryota</taxon>
        <taxon>Viridiplantae</taxon>
        <taxon>Streptophyta</taxon>
        <taxon>Embryophyta</taxon>
        <taxon>Tracheophyta</taxon>
        <taxon>Spermatophyta</taxon>
        <taxon>Magnoliopsida</taxon>
        <taxon>eudicotyledons</taxon>
        <taxon>Gunneridae</taxon>
        <taxon>Pentapetalae</taxon>
        <taxon>asterids</taxon>
        <taxon>lamiids</taxon>
        <taxon>Solanales</taxon>
        <taxon>Solanaceae</taxon>
        <taxon>Solanoideae</taxon>
        <taxon>Hyoscyameae</taxon>
        <taxon>Anisodus</taxon>
    </lineage>
</organism>
<gene>
    <name evidence="2" type="ORF">K7X08_011556</name>
</gene>
<feature type="compositionally biased region" description="Acidic residues" evidence="1">
    <location>
        <begin position="63"/>
        <end position="72"/>
    </location>
</feature>
<accession>A0A9Q1RLH9</accession>
<keyword evidence="3" id="KW-1185">Reference proteome</keyword>
<proteinExistence type="predicted"/>
<dbReference type="AlphaFoldDB" id="A0A9Q1RLH9"/>
<evidence type="ECO:0000256" key="1">
    <source>
        <dbReference type="SAM" id="MobiDB-lite"/>
    </source>
</evidence>
<dbReference type="Proteomes" id="UP001152561">
    <property type="component" value="Unassembled WGS sequence"/>
</dbReference>
<feature type="region of interest" description="Disordered" evidence="1">
    <location>
        <begin position="52"/>
        <end position="72"/>
    </location>
</feature>
<name>A0A9Q1RLH9_9SOLA</name>
<comment type="caution">
    <text evidence="2">The sequence shown here is derived from an EMBL/GenBank/DDBJ whole genome shotgun (WGS) entry which is preliminary data.</text>
</comment>
<protein>
    <submittedName>
        <fullName evidence="2">Uncharacterized protein</fullName>
    </submittedName>
</protein>
<evidence type="ECO:0000313" key="2">
    <source>
        <dbReference type="EMBL" id="KAJ8562265.1"/>
    </source>
</evidence>
<reference evidence="3" key="1">
    <citation type="journal article" date="2023" name="Proc. Natl. Acad. Sci. U.S.A.">
        <title>Genomic and structural basis for evolution of tropane alkaloid biosynthesis.</title>
        <authorList>
            <person name="Wanga Y.-J."/>
            <person name="Taina T."/>
            <person name="Yua J.-Y."/>
            <person name="Lia J."/>
            <person name="Xua B."/>
            <person name="Chenc J."/>
            <person name="D'Auriad J.C."/>
            <person name="Huanga J.-P."/>
            <person name="Huanga S.-X."/>
        </authorList>
    </citation>
    <scope>NUCLEOTIDE SEQUENCE [LARGE SCALE GENOMIC DNA]</scope>
    <source>
        <strain evidence="3">cv. KIB-2019</strain>
    </source>
</reference>
<sequence length="98" mass="10302">MEQVSQQAALSANGEDPIDEQAIVVYSGVVAEHPILVCNSLTCETIVPESVARGSVQSQGGESSEESDDDFADITDITSFGVDMACDIGTPTAMKTYK</sequence>
<evidence type="ECO:0000313" key="3">
    <source>
        <dbReference type="Proteomes" id="UP001152561"/>
    </source>
</evidence>
<dbReference type="EMBL" id="JAJAGQ010000005">
    <property type="protein sequence ID" value="KAJ8562265.1"/>
    <property type="molecule type" value="Genomic_DNA"/>
</dbReference>